<reference evidence="8" key="1">
    <citation type="submission" date="2022-06" db="EMBL/GenBank/DDBJ databases">
        <title>Sequencing the genomes of 1000 actinobacteria strains.</title>
        <authorList>
            <person name="Klenk H.-P."/>
        </authorList>
    </citation>
    <scope>NUCLEOTIDE SEQUENCE</scope>
    <source>
        <strain evidence="8">DSM 46694</strain>
    </source>
</reference>
<dbReference type="InterPro" id="IPR044068">
    <property type="entry name" value="CB"/>
</dbReference>
<dbReference type="InterPro" id="IPR011010">
    <property type="entry name" value="DNA_brk_join_enz"/>
</dbReference>
<dbReference type="Pfam" id="PF26003">
    <property type="entry name" value="Integrase_N_phage"/>
    <property type="match status" value="1"/>
</dbReference>
<dbReference type="SUPFAM" id="SSF56349">
    <property type="entry name" value="DNA breaking-rejoining enzymes"/>
    <property type="match status" value="1"/>
</dbReference>
<dbReference type="GO" id="GO:0006310">
    <property type="term" value="P:DNA recombination"/>
    <property type="evidence" value="ECO:0007669"/>
    <property type="project" value="UniProtKB-KW"/>
</dbReference>
<evidence type="ECO:0000259" key="7">
    <source>
        <dbReference type="PROSITE" id="PS51900"/>
    </source>
</evidence>
<dbReference type="Proteomes" id="UP001139648">
    <property type="component" value="Unassembled WGS sequence"/>
</dbReference>
<dbReference type="InterPro" id="IPR013762">
    <property type="entry name" value="Integrase-like_cat_sf"/>
</dbReference>
<evidence type="ECO:0000256" key="1">
    <source>
        <dbReference type="ARBA" id="ARBA00008857"/>
    </source>
</evidence>
<evidence type="ECO:0000256" key="4">
    <source>
        <dbReference type="ARBA" id="ARBA00023172"/>
    </source>
</evidence>
<dbReference type="AlphaFoldDB" id="A0A9X2K7J0"/>
<dbReference type="GO" id="GO:0003677">
    <property type="term" value="F:DNA binding"/>
    <property type="evidence" value="ECO:0007669"/>
    <property type="project" value="UniProtKB-UniRule"/>
</dbReference>
<sequence>MANKDNHRRFGNIRKRESGRYQIRYPAPDGRMRTGTETYERKSDAERALSLIEAQIIKGEWNDPDRGKVKLRDYAETWIAQRPGLRPRTVDLYRWLLKKHITPHLGNVPIAKISTSAVRQWRADLLGNGVSVSMAAKAYRLLRAVLMTAADDRVIPHNPCRIRGAGDEHAQERPVLTVSQVFELADRVGLRPIGNVRKIKDGAYRLRFQRHGAMRTHPEIFHARAAAERALWKMAMDGKADSTQDRRFRAMVLLATFASLRWGEVSALRRMDVDLKARTVRVRVAFVERSASGLVLGPPKSKAGRRTVGIPQSIVPVLQEHMNTYVQDEPGALMFPAAKGGPIRRSGFNTRTRWVDVVSEMGLPGLHFHDLRHTGNMLAAESGAGLKDLMARMGHDNVRAAMIYQHAVRGADEAITNAIDRQLEARDDDDDEGTAGALVPAG</sequence>
<gene>
    <name evidence="8" type="ORF">HD597_009519</name>
</gene>
<dbReference type="InterPro" id="IPR004107">
    <property type="entry name" value="Integrase_SAM-like_N"/>
</dbReference>
<dbReference type="PANTHER" id="PTHR30349:SF64">
    <property type="entry name" value="PROPHAGE INTEGRASE INTD-RELATED"/>
    <property type="match status" value="1"/>
</dbReference>
<name>A0A9X2K7J0_9ACTN</name>
<dbReference type="PROSITE" id="PS51900">
    <property type="entry name" value="CB"/>
    <property type="match status" value="1"/>
</dbReference>
<evidence type="ECO:0000313" key="9">
    <source>
        <dbReference type="Proteomes" id="UP001139648"/>
    </source>
</evidence>
<evidence type="ECO:0000256" key="5">
    <source>
        <dbReference type="PROSITE-ProRule" id="PRU01248"/>
    </source>
</evidence>
<proteinExistence type="inferred from homology"/>
<feature type="domain" description="Core-binding (CB)" evidence="7">
    <location>
        <begin position="69"/>
        <end position="150"/>
    </location>
</feature>
<comment type="caution">
    <text evidence="8">The sequence shown here is derived from an EMBL/GenBank/DDBJ whole genome shotgun (WGS) entry which is preliminary data.</text>
</comment>
<dbReference type="GO" id="GO:0015074">
    <property type="term" value="P:DNA integration"/>
    <property type="evidence" value="ECO:0007669"/>
    <property type="project" value="UniProtKB-KW"/>
</dbReference>
<feature type="domain" description="Tyr recombinase" evidence="6">
    <location>
        <begin position="216"/>
        <end position="420"/>
    </location>
</feature>
<dbReference type="InterPro" id="IPR002104">
    <property type="entry name" value="Integrase_catalytic"/>
</dbReference>
<evidence type="ECO:0000259" key="6">
    <source>
        <dbReference type="PROSITE" id="PS51898"/>
    </source>
</evidence>
<dbReference type="InterPro" id="IPR010998">
    <property type="entry name" value="Integrase_recombinase_N"/>
</dbReference>
<dbReference type="EMBL" id="JAMZEB010000002">
    <property type="protein sequence ID" value="MCP2362499.1"/>
    <property type="molecule type" value="Genomic_DNA"/>
</dbReference>
<dbReference type="PROSITE" id="PS51898">
    <property type="entry name" value="TYR_RECOMBINASE"/>
    <property type="match status" value="1"/>
</dbReference>
<keyword evidence="3 5" id="KW-0238">DNA-binding</keyword>
<dbReference type="InterPro" id="IPR050090">
    <property type="entry name" value="Tyrosine_recombinase_XerCD"/>
</dbReference>
<dbReference type="PANTHER" id="PTHR30349">
    <property type="entry name" value="PHAGE INTEGRASE-RELATED"/>
    <property type="match status" value="1"/>
</dbReference>
<keyword evidence="2" id="KW-0229">DNA integration</keyword>
<dbReference type="Pfam" id="PF00589">
    <property type="entry name" value="Phage_integrase"/>
    <property type="match status" value="1"/>
</dbReference>
<dbReference type="Gene3D" id="1.10.150.130">
    <property type="match status" value="1"/>
</dbReference>
<dbReference type="Gene3D" id="1.10.443.10">
    <property type="entry name" value="Intergrase catalytic core"/>
    <property type="match status" value="1"/>
</dbReference>
<comment type="similarity">
    <text evidence="1">Belongs to the 'phage' integrase family.</text>
</comment>
<dbReference type="InterPro" id="IPR058717">
    <property type="entry name" value="Phage_L5_Integrase_N"/>
</dbReference>
<dbReference type="Pfam" id="PF14659">
    <property type="entry name" value="Phage_int_SAM_3"/>
    <property type="match status" value="1"/>
</dbReference>
<accession>A0A9X2K7J0</accession>
<evidence type="ECO:0000313" key="8">
    <source>
        <dbReference type="EMBL" id="MCP2362499.1"/>
    </source>
</evidence>
<keyword evidence="4" id="KW-0233">DNA recombination</keyword>
<dbReference type="CDD" id="cd01189">
    <property type="entry name" value="INT_ICEBs1_C_like"/>
    <property type="match status" value="1"/>
</dbReference>
<evidence type="ECO:0000256" key="3">
    <source>
        <dbReference type="ARBA" id="ARBA00023125"/>
    </source>
</evidence>
<dbReference type="RefSeq" id="WP_253753301.1">
    <property type="nucleotide sequence ID" value="NZ_BAABKA010000021.1"/>
</dbReference>
<organism evidence="8 9">
    <name type="scientific">Nonomuraea thailandensis</name>
    <dbReference type="NCBI Taxonomy" id="1188745"/>
    <lineage>
        <taxon>Bacteria</taxon>
        <taxon>Bacillati</taxon>
        <taxon>Actinomycetota</taxon>
        <taxon>Actinomycetes</taxon>
        <taxon>Streptosporangiales</taxon>
        <taxon>Streptosporangiaceae</taxon>
        <taxon>Nonomuraea</taxon>
    </lineage>
</organism>
<protein>
    <submittedName>
        <fullName evidence="8">Integrase</fullName>
    </submittedName>
</protein>
<keyword evidence="9" id="KW-1185">Reference proteome</keyword>
<evidence type="ECO:0000256" key="2">
    <source>
        <dbReference type="ARBA" id="ARBA00022908"/>
    </source>
</evidence>